<dbReference type="EMBL" id="JABBWD010000009">
    <property type="protein sequence ID" value="KAG1780434.1"/>
    <property type="molecule type" value="Genomic_DNA"/>
</dbReference>
<sequence length="361" mass="40602">MDNFPDGVSAPDLTTLSYDETVPYESQVPTHPSNDPERATLLKRIGNTKVYLLSDTAQARFAKLSESDPDMGVCPRLTLKRKRTEGDDDDDDVDMEEETTLTLRANALLLTGTPISHLPTARIFAYATHFDTHPMGLEWLDDNSCILVYESTAFARTAHRYLQKSATEDMDADGFITAKPIPITLWPPEERITKSLGKGQGLKGIIRMRWAKDDDVKKKGAKKESKFYKKYGETAGKEDEGGEASQKRRRRDDPTVRSQLDDDLDAFLGADRPSKMRSDYVGGSPAERMASAPNSSDLKNRISAPLPRRARGQFADRLADPPIDAEEDWRRARGRGRRIPRPQKTQQDLDDELDAFLNEKE</sequence>
<dbReference type="OrthoDB" id="422106at2759"/>
<accession>A0A9P7D5R4</accession>
<dbReference type="GO" id="GO:0005634">
    <property type="term" value="C:nucleus"/>
    <property type="evidence" value="ECO:0007669"/>
    <property type="project" value="TreeGrafter"/>
</dbReference>
<dbReference type="PANTHER" id="PTHR16291:SF0">
    <property type="entry name" value="NUCLEAR CAP-BINDING PROTEIN SUBUNIT 3"/>
    <property type="match status" value="1"/>
</dbReference>
<gene>
    <name evidence="2" type="ORF">EV702DRAFT_1043240</name>
</gene>
<comment type="caution">
    <text evidence="2">The sequence shown here is derived from an EMBL/GenBank/DDBJ whole genome shotgun (WGS) entry which is preliminary data.</text>
</comment>
<evidence type="ECO:0000313" key="3">
    <source>
        <dbReference type="Proteomes" id="UP000714275"/>
    </source>
</evidence>
<dbReference type="Pfam" id="PF10309">
    <property type="entry name" value="NCBP3"/>
    <property type="match status" value="1"/>
</dbReference>
<name>A0A9P7D5R4_9AGAM</name>
<feature type="region of interest" description="Disordered" evidence="1">
    <location>
        <begin position="234"/>
        <end position="361"/>
    </location>
</feature>
<dbReference type="InterPro" id="IPR019416">
    <property type="entry name" value="NCBP3"/>
</dbReference>
<feature type="compositionally biased region" description="Basic residues" evidence="1">
    <location>
        <begin position="332"/>
        <end position="341"/>
    </location>
</feature>
<dbReference type="GO" id="GO:0000340">
    <property type="term" value="F:RNA 7-methylguanosine cap binding"/>
    <property type="evidence" value="ECO:0007669"/>
    <property type="project" value="InterPro"/>
</dbReference>
<evidence type="ECO:0000313" key="2">
    <source>
        <dbReference type="EMBL" id="KAG1780434.1"/>
    </source>
</evidence>
<protein>
    <recommendedName>
        <fullName evidence="4">Chromatin target of PRMT1 protein C-terminal domain-containing protein</fullName>
    </recommendedName>
</protein>
<dbReference type="Proteomes" id="UP000714275">
    <property type="component" value="Unassembled WGS sequence"/>
</dbReference>
<organism evidence="2 3">
    <name type="scientific">Suillus placidus</name>
    <dbReference type="NCBI Taxonomy" id="48579"/>
    <lineage>
        <taxon>Eukaryota</taxon>
        <taxon>Fungi</taxon>
        <taxon>Dikarya</taxon>
        <taxon>Basidiomycota</taxon>
        <taxon>Agaricomycotina</taxon>
        <taxon>Agaricomycetes</taxon>
        <taxon>Agaricomycetidae</taxon>
        <taxon>Boletales</taxon>
        <taxon>Suillineae</taxon>
        <taxon>Suillaceae</taxon>
        <taxon>Suillus</taxon>
    </lineage>
</organism>
<evidence type="ECO:0000256" key="1">
    <source>
        <dbReference type="SAM" id="MobiDB-lite"/>
    </source>
</evidence>
<dbReference type="AlphaFoldDB" id="A0A9P7D5R4"/>
<dbReference type="GO" id="GO:0003729">
    <property type="term" value="F:mRNA binding"/>
    <property type="evidence" value="ECO:0007669"/>
    <property type="project" value="InterPro"/>
</dbReference>
<keyword evidence="3" id="KW-1185">Reference proteome</keyword>
<dbReference type="PANTHER" id="PTHR16291">
    <property type="entry name" value="NUCLEAR CAP-BINDING PROTEIN SUBUNIT 3"/>
    <property type="match status" value="1"/>
</dbReference>
<proteinExistence type="predicted"/>
<evidence type="ECO:0008006" key="4">
    <source>
        <dbReference type="Google" id="ProtNLM"/>
    </source>
</evidence>
<reference evidence="2" key="1">
    <citation type="journal article" date="2020" name="New Phytol.">
        <title>Comparative genomics reveals dynamic genome evolution in host specialist ectomycorrhizal fungi.</title>
        <authorList>
            <person name="Lofgren L.A."/>
            <person name="Nguyen N.H."/>
            <person name="Vilgalys R."/>
            <person name="Ruytinx J."/>
            <person name="Liao H.L."/>
            <person name="Branco S."/>
            <person name="Kuo A."/>
            <person name="LaButti K."/>
            <person name="Lipzen A."/>
            <person name="Andreopoulos W."/>
            <person name="Pangilinan J."/>
            <person name="Riley R."/>
            <person name="Hundley H."/>
            <person name="Na H."/>
            <person name="Barry K."/>
            <person name="Grigoriev I.V."/>
            <person name="Stajich J.E."/>
            <person name="Kennedy P.G."/>
        </authorList>
    </citation>
    <scope>NUCLEOTIDE SEQUENCE</scope>
    <source>
        <strain evidence="2">DOB743</strain>
    </source>
</reference>